<dbReference type="EC" id="3.1.3.2" evidence="5"/>
<reference evidence="9 10" key="1">
    <citation type="journal article" date="2024" name="Nat. Commun.">
        <title>Phylogenomics reveals the evolutionary origins of lichenization in chlorophyte algae.</title>
        <authorList>
            <person name="Puginier C."/>
            <person name="Libourel C."/>
            <person name="Otte J."/>
            <person name="Skaloud P."/>
            <person name="Haon M."/>
            <person name="Grisel S."/>
            <person name="Petersen M."/>
            <person name="Berrin J.G."/>
            <person name="Delaux P.M."/>
            <person name="Dal Grande F."/>
            <person name="Keller J."/>
        </authorList>
    </citation>
    <scope>NUCLEOTIDE SEQUENCE [LARGE SCALE GENOMIC DNA]</scope>
    <source>
        <strain evidence="9 10">SAG 2036</strain>
    </source>
</reference>
<keyword evidence="10" id="KW-1185">Reference proteome</keyword>
<evidence type="ECO:0000256" key="2">
    <source>
        <dbReference type="ARBA" id="ARBA00022729"/>
    </source>
</evidence>
<dbReference type="Proteomes" id="UP001465755">
    <property type="component" value="Unassembled WGS sequence"/>
</dbReference>
<feature type="domain" description="Purple acid phosphatase N-terminal" evidence="8">
    <location>
        <begin position="26"/>
        <end position="133"/>
    </location>
</feature>
<evidence type="ECO:0000256" key="5">
    <source>
        <dbReference type="RuleBase" id="RU361203"/>
    </source>
</evidence>
<dbReference type="InterPro" id="IPR015914">
    <property type="entry name" value="PAPs_N"/>
</dbReference>
<name>A0AAW1PQG9_9CHLO</name>
<organism evidence="9 10">
    <name type="scientific">Symbiochloris irregularis</name>
    <dbReference type="NCBI Taxonomy" id="706552"/>
    <lineage>
        <taxon>Eukaryota</taxon>
        <taxon>Viridiplantae</taxon>
        <taxon>Chlorophyta</taxon>
        <taxon>core chlorophytes</taxon>
        <taxon>Trebouxiophyceae</taxon>
        <taxon>Trebouxiales</taxon>
        <taxon>Trebouxiaceae</taxon>
        <taxon>Symbiochloris</taxon>
    </lineage>
</organism>
<evidence type="ECO:0000259" key="7">
    <source>
        <dbReference type="Pfam" id="PF14008"/>
    </source>
</evidence>
<accession>A0AAW1PQG9</accession>
<dbReference type="InterPro" id="IPR041792">
    <property type="entry name" value="MPP_PAP"/>
</dbReference>
<dbReference type="Gene3D" id="2.60.40.380">
    <property type="entry name" value="Purple acid phosphatase-like, N-terminal"/>
    <property type="match status" value="1"/>
</dbReference>
<dbReference type="EMBL" id="JALJOQ010000009">
    <property type="protein sequence ID" value="KAK9812080.1"/>
    <property type="molecule type" value="Genomic_DNA"/>
</dbReference>
<evidence type="ECO:0000256" key="3">
    <source>
        <dbReference type="ARBA" id="ARBA00022801"/>
    </source>
</evidence>
<evidence type="ECO:0000313" key="10">
    <source>
        <dbReference type="Proteomes" id="UP001465755"/>
    </source>
</evidence>
<dbReference type="PANTHER" id="PTHR22953">
    <property type="entry name" value="ACID PHOSPHATASE RELATED"/>
    <property type="match status" value="1"/>
</dbReference>
<sequence>MRPWTVNLPLEDDYYSPGSNAALDEPTQIHLSIAGPNAFYVSWATGNYSENELTPSYVHYGTSEGSLDIIINGTAEVYNQIYTANQSLLNMTNALNYSSPVLHTVVLEDLEPNTTYYYQVGDGTTFSETYSFRSLSGPHEGQDPAAYPQRLTFIADVGYSYNTSSTLEHVLESQLNTPNPPIIFLVGDYAYADGWEANGTETATNQKSANGLEGKESSTWQPVWDAFMRFLEPLVAKVPLIGVPGNHEVPNNSGNYQFHSSDFGPVHAVFLSVYADYTPGSPQWQWLYEDLSQVNRTTTPWIILNFHNPWYTTDGYSWKQYDQMRVSMEEMTHQFGVDAFFYGHVHSYERTAPVYDFEVDPCGSVHITIGDAGNSEGLSDLSGDNLFQDTTLAWVDYPGNCPNVSSLSVPGWNVFTKGNTTWPFGYYEQVLTFQGGGNSTGPPGKYPRGFCPDSQPLWSQYRENAFGHGVLDIVNSTHALWQWHRNQDSEKVVSDQVYLVRNTTLCPNKLGNSAYQYGTSGQAGLNIEQGTTQAAGR</sequence>
<dbReference type="InterPro" id="IPR008963">
    <property type="entry name" value="Purple_acid_Pase-like_N"/>
</dbReference>
<dbReference type="SUPFAM" id="SSF49363">
    <property type="entry name" value="Purple acid phosphatase, N-terminal domain"/>
    <property type="match status" value="1"/>
</dbReference>
<gene>
    <name evidence="9" type="ORF">WJX73_004456</name>
</gene>
<dbReference type="GO" id="GO:0046872">
    <property type="term" value="F:metal ion binding"/>
    <property type="evidence" value="ECO:0007669"/>
    <property type="project" value="InterPro"/>
</dbReference>
<dbReference type="InterPro" id="IPR029052">
    <property type="entry name" value="Metallo-depent_PP-like"/>
</dbReference>
<dbReference type="Pfam" id="PF00149">
    <property type="entry name" value="Metallophos"/>
    <property type="match status" value="1"/>
</dbReference>
<comment type="similarity">
    <text evidence="1 5">Belongs to the metallophosphoesterase superfamily. Purple acid phosphatase family.</text>
</comment>
<evidence type="ECO:0000259" key="6">
    <source>
        <dbReference type="Pfam" id="PF00149"/>
    </source>
</evidence>
<evidence type="ECO:0000259" key="8">
    <source>
        <dbReference type="Pfam" id="PF16656"/>
    </source>
</evidence>
<evidence type="ECO:0000313" key="9">
    <source>
        <dbReference type="EMBL" id="KAK9812080.1"/>
    </source>
</evidence>
<dbReference type="Pfam" id="PF14008">
    <property type="entry name" value="Metallophos_C"/>
    <property type="match status" value="1"/>
</dbReference>
<dbReference type="SUPFAM" id="SSF56300">
    <property type="entry name" value="Metallo-dependent phosphatases"/>
    <property type="match status" value="1"/>
</dbReference>
<keyword evidence="4" id="KW-0325">Glycoprotein</keyword>
<dbReference type="Gene3D" id="3.60.21.10">
    <property type="match status" value="2"/>
</dbReference>
<dbReference type="InterPro" id="IPR025733">
    <property type="entry name" value="PAPs_C"/>
</dbReference>
<comment type="caution">
    <text evidence="9">The sequence shown here is derived from an EMBL/GenBank/DDBJ whole genome shotgun (WGS) entry which is preliminary data.</text>
</comment>
<proteinExistence type="inferred from homology"/>
<evidence type="ECO:0000256" key="4">
    <source>
        <dbReference type="ARBA" id="ARBA00023180"/>
    </source>
</evidence>
<dbReference type="InterPro" id="IPR004843">
    <property type="entry name" value="Calcineurin-like_PHP"/>
</dbReference>
<comment type="catalytic activity">
    <reaction evidence="5">
        <text>a phosphate monoester + H2O = an alcohol + phosphate</text>
        <dbReference type="Rhea" id="RHEA:15017"/>
        <dbReference type="ChEBI" id="CHEBI:15377"/>
        <dbReference type="ChEBI" id="CHEBI:30879"/>
        <dbReference type="ChEBI" id="CHEBI:43474"/>
        <dbReference type="ChEBI" id="CHEBI:67140"/>
        <dbReference type="EC" id="3.1.3.2"/>
    </reaction>
</comment>
<dbReference type="Pfam" id="PF16656">
    <property type="entry name" value="Pur_ac_phosph_N"/>
    <property type="match status" value="1"/>
</dbReference>
<keyword evidence="2" id="KW-0732">Signal</keyword>
<feature type="domain" description="Purple acid phosphatase C-terminal" evidence="7">
    <location>
        <begin position="435"/>
        <end position="492"/>
    </location>
</feature>
<evidence type="ECO:0000256" key="1">
    <source>
        <dbReference type="ARBA" id="ARBA00008723"/>
    </source>
</evidence>
<dbReference type="InterPro" id="IPR039331">
    <property type="entry name" value="PAPs-like"/>
</dbReference>
<protein>
    <recommendedName>
        <fullName evidence="5">Purple acid phosphatase</fullName>
        <ecNumber evidence="5">3.1.3.2</ecNumber>
    </recommendedName>
</protein>
<feature type="domain" description="Calcineurin-like phosphoesterase" evidence="6">
    <location>
        <begin position="150"/>
        <end position="348"/>
    </location>
</feature>
<dbReference type="GO" id="GO:0003993">
    <property type="term" value="F:acid phosphatase activity"/>
    <property type="evidence" value="ECO:0007669"/>
    <property type="project" value="UniProtKB-EC"/>
</dbReference>
<keyword evidence="3 5" id="KW-0378">Hydrolase</keyword>
<dbReference type="PANTHER" id="PTHR22953:SF155">
    <property type="entry name" value="PURPLE ACID PHOSPHATASE 18"/>
    <property type="match status" value="1"/>
</dbReference>
<dbReference type="CDD" id="cd00839">
    <property type="entry name" value="MPP_PAPs"/>
    <property type="match status" value="1"/>
</dbReference>
<dbReference type="AlphaFoldDB" id="A0AAW1PQG9"/>